<evidence type="ECO:0000313" key="15">
    <source>
        <dbReference type="Proteomes" id="UP001526426"/>
    </source>
</evidence>
<organism evidence="14 15">
    <name type="scientific">Spirulina subsalsa FACHB-351</name>
    <dbReference type="NCBI Taxonomy" id="234711"/>
    <lineage>
        <taxon>Bacteria</taxon>
        <taxon>Bacillati</taxon>
        <taxon>Cyanobacteriota</taxon>
        <taxon>Cyanophyceae</taxon>
        <taxon>Spirulinales</taxon>
        <taxon>Spirulinaceae</taxon>
        <taxon>Spirulina</taxon>
    </lineage>
</organism>
<dbReference type="SMART" id="SM00448">
    <property type="entry name" value="REC"/>
    <property type="match status" value="1"/>
</dbReference>
<keyword evidence="3" id="KW-0547">Nucleotide-binding</keyword>
<dbReference type="CDD" id="cd19920">
    <property type="entry name" value="REC_PA4781-like"/>
    <property type="match status" value="1"/>
</dbReference>
<feature type="modified residue" description="4-aspartylphosphate" evidence="7">
    <location>
        <position position="58"/>
    </location>
</feature>
<evidence type="ECO:0000313" key="14">
    <source>
        <dbReference type="EMBL" id="MCW6035153.1"/>
    </source>
</evidence>
<dbReference type="EMBL" id="JAIHOM010000008">
    <property type="protein sequence ID" value="MCW6035153.1"/>
    <property type="molecule type" value="Genomic_DNA"/>
</dbReference>
<keyword evidence="9" id="KW-0175">Coiled coil</keyword>
<accession>A0ABT3L0Y1</accession>
<evidence type="ECO:0000259" key="11">
    <source>
        <dbReference type="PROSITE" id="PS50112"/>
    </source>
</evidence>
<comment type="subcellular location">
    <subcellularLocation>
        <location evidence="1">Membrane</location>
    </subcellularLocation>
</comment>
<dbReference type="PROSITE" id="PS50112">
    <property type="entry name" value="PAS"/>
    <property type="match status" value="1"/>
</dbReference>
<dbReference type="CDD" id="cd00130">
    <property type="entry name" value="PAS"/>
    <property type="match status" value="1"/>
</dbReference>
<dbReference type="SMART" id="SM00086">
    <property type="entry name" value="PAC"/>
    <property type="match status" value="2"/>
</dbReference>
<dbReference type="Gene3D" id="3.30.70.1230">
    <property type="entry name" value="Nucleotide cyclase"/>
    <property type="match status" value="1"/>
</dbReference>
<evidence type="ECO:0000256" key="2">
    <source>
        <dbReference type="ARBA" id="ARBA00022692"/>
    </source>
</evidence>
<reference evidence="14 15" key="1">
    <citation type="submission" date="2021-08" db="EMBL/GenBank/DDBJ databases">
        <title>Draft genome sequence of Spirulina subsalsa with high tolerance to salinity and hype-accumulation of phycocyanin.</title>
        <authorList>
            <person name="Pei H."/>
            <person name="Jiang L."/>
        </authorList>
    </citation>
    <scope>NUCLEOTIDE SEQUENCE [LARGE SCALE GENOMIC DNA]</scope>
    <source>
        <strain evidence="14 15">FACHB-351</strain>
    </source>
</reference>
<dbReference type="SMART" id="SM00044">
    <property type="entry name" value="CYCc"/>
    <property type="match status" value="1"/>
</dbReference>
<comment type="similarity">
    <text evidence="8">Belongs to the adenylyl cyclase class-4/guanylyl cyclase family.</text>
</comment>
<dbReference type="InterPro" id="IPR011006">
    <property type="entry name" value="CheY-like_superfamily"/>
</dbReference>
<evidence type="ECO:0000259" key="10">
    <source>
        <dbReference type="PROSITE" id="PS50110"/>
    </source>
</evidence>
<dbReference type="RefSeq" id="WP_265262819.1">
    <property type="nucleotide sequence ID" value="NZ_JAIHOM010000008.1"/>
</dbReference>
<protein>
    <submittedName>
        <fullName evidence="14">Response regulator</fullName>
    </submittedName>
</protein>
<evidence type="ECO:0000256" key="4">
    <source>
        <dbReference type="ARBA" id="ARBA00022989"/>
    </source>
</evidence>
<evidence type="ECO:0000256" key="3">
    <source>
        <dbReference type="ARBA" id="ARBA00022741"/>
    </source>
</evidence>
<dbReference type="SUPFAM" id="SSF55073">
    <property type="entry name" value="Nucleotide cyclase"/>
    <property type="match status" value="1"/>
</dbReference>
<dbReference type="InterPro" id="IPR001610">
    <property type="entry name" value="PAC"/>
</dbReference>
<dbReference type="PROSITE" id="PS00452">
    <property type="entry name" value="GUANYLATE_CYCLASE_1"/>
    <property type="match status" value="1"/>
</dbReference>
<proteinExistence type="inferred from homology"/>
<dbReference type="InterPro" id="IPR000014">
    <property type="entry name" value="PAS"/>
</dbReference>
<keyword evidence="4" id="KW-1133">Transmembrane helix</keyword>
<dbReference type="InterPro" id="IPR029787">
    <property type="entry name" value="Nucleotide_cyclase"/>
</dbReference>
<dbReference type="Gene3D" id="3.30.450.20">
    <property type="entry name" value="PAS domain"/>
    <property type="match status" value="2"/>
</dbReference>
<dbReference type="Proteomes" id="UP001526426">
    <property type="component" value="Unassembled WGS sequence"/>
</dbReference>
<gene>
    <name evidence="14" type="ORF">K4A83_02545</name>
</gene>
<keyword evidence="7" id="KW-0597">Phosphoprotein</keyword>
<evidence type="ECO:0000256" key="5">
    <source>
        <dbReference type="ARBA" id="ARBA00023136"/>
    </source>
</evidence>
<dbReference type="PROSITE" id="PS50110">
    <property type="entry name" value="RESPONSE_REGULATORY"/>
    <property type="match status" value="1"/>
</dbReference>
<feature type="coiled-coil region" evidence="9">
    <location>
        <begin position="127"/>
        <end position="154"/>
    </location>
</feature>
<dbReference type="Gene3D" id="3.40.50.2300">
    <property type="match status" value="1"/>
</dbReference>
<feature type="domain" description="PAS" evidence="11">
    <location>
        <begin position="281"/>
        <end position="333"/>
    </location>
</feature>
<name>A0ABT3L0Y1_9CYAN</name>
<evidence type="ECO:0000259" key="13">
    <source>
        <dbReference type="PROSITE" id="PS50125"/>
    </source>
</evidence>
<feature type="domain" description="Guanylate cyclase" evidence="13">
    <location>
        <begin position="446"/>
        <end position="573"/>
    </location>
</feature>
<dbReference type="InterPro" id="IPR001789">
    <property type="entry name" value="Sig_transdc_resp-reg_receiver"/>
</dbReference>
<dbReference type="CDD" id="cd07302">
    <property type="entry name" value="CHD"/>
    <property type="match status" value="1"/>
</dbReference>
<dbReference type="PROSITE" id="PS50125">
    <property type="entry name" value="GUANYLATE_CYCLASE_2"/>
    <property type="match status" value="1"/>
</dbReference>
<feature type="domain" description="Response regulatory" evidence="10">
    <location>
        <begin position="9"/>
        <end position="125"/>
    </location>
</feature>
<evidence type="ECO:0000256" key="8">
    <source>
        <dbReference type="RuleBase" id="RU000405"/>
    </source>
</evidence>
<dbReference type="InterPro" id="IPR000700">
    <property type="entry name" value="PAS-assoc_C"/>
</dbReference>
<keyword evidence="15" id="KW-1185">Reference proteome</keyword>
<dbReference type="Pfam" id="PF00072">
    <property type="entry name" value="Response_reg"/>
    <property type="match status" value="1"/>
</dbReference>
<dbReference type="InterPro" id="IPR035965">
    <property type="entry name" value="PAS-like_dom_sf"/>
</dbReference>
<dbReference type="PANTHER" id="PTHR11920:SF335">
    <property type="entry name" value="GUANYLATE CYCLASE"/>
    <property type="match status" value="1"/>
</dbReference>
<evidence type="ECO:0000256" key="6">
    <source>
        <dbReference type="ARBA" id="ARBA00023239"/>
    </source>
</evidence>
<dbReference type="Pfam" id="PF00211">
    <property type="entry name" value="Guanylate_cyc"/>
    <property type="match status" value="1"/>
</dbReference>
<dbReference type="PANTHER" id="PTHR11920">
    <property type="entry name" value="GUANYLYL CYCLASE"/>
    <property type="match status" value="1"/>
</dbReference>
<dbReference type="InterPro" id="IPR050401">
    <property type="entry name" value="Cyclic_nucleotide_synthase"/>
</dbReference>
<comment type="caution">
    <text evidence="14">The sequence shown here is derived from an EMBL/GenBank/DDBJ whole genome shotgun (WGS) entry which is preliminary data.</text>
</comment>
<sequence>MTVFPVHPSIFIVDDTPDNLRLLSQLLLDKGYAVRTALSGAMAIRSAAAMPPDLILLDVNMPQMNGYQVCEHLKQQDRTKDIPIIFISALDEVNNKVQAFQVGGVDYITKPFQAEEVLARIETHLTLRFLQQTLQEQNEKFQEEIHERRLLEKKLRTSEGKMRAIFNAMTDIVLILTLENSKIAGVEVIPTHATHNLEQTLLIDETIMQFLREDEYSQLWTEHLIRVCETQESITLDYELTCEERIHWFSATISPMPDHGVIWVARDITDRQQAEVALRASEIQYRDLVQTANCIILRWDKSGYIRFLNEYGQTFFGYTEQEIVGRPVVGSIVPSQGSSGEDLAALITDICQNPESYKSHENESICKNGERVWLSWTHKPLVNSQGEYFQILSVGTDLTARRKTEEALRLEQEKSERLLLNILPQKIATRLKQFEGSLAEQFAEVTILFADIVGFTPFSAQTPPIELVNVLNQIFSRFDHLAEQYRLEKIKTIGDAYMVVGGLPTPCEDHAEAMAQMALDMQEEITKFKRKDGKPFELRIGINTGSVVAGVIGIRKFSYDLWGDAVNVASRMESLGEPGKIQVTMATYERLKDKFILEERGSIVVKGKGDMKTYWLLERRATVS</sequence>
<dbReference type="InterPro" id="IPR018297">
    <property type="entry name" value="A/G_cyclase_CS"/>
</dbReference>
<dbReference type="InterPro" id="IPR001054">
    <property type="entry name" value="A/G_cyclase"/>
</dbReference>
<dbReference type="InterPro" id="IPR013767">
    <property type="entry name" value="PAS_fold"/>
</dbReference>
<dbReference type="PROSITE" id="PS50113">
    <property type="entry name" value="PAC"/>
    <property type="match status" value="1"/>
</dbReference>
<keyword evidence="6 8" id="KW-0456">Lyase</keyword>
<evidence type="ECO:0000256" key="9">
    <source>
        <dbReference type="SAM" id="Coils"/>
    </source>
</evidence>
<feature type="domain" description="PAC" evidence="12">
    <location>
        <begin position="358"/>
        <end position="410"/>
    </location>
</feature>
<dbReference type="Pfam" id="PF00989">
    <property type="entry name" value="PAS"/>
    <property type="match status" value="1"/>
</dbReference>
<keyword evidence="5" id="KW-0472">Membrane</keyword>
<evidence type="ECO:0000256" key="7">
    <source>
        <dbReference type="PROSITE-ProRule" id="PRU00169"/>
    </source>
</evidence>
<dbReference type="NCBIfam" id="TIGR00229">
    <property type="entry name" value="sensory_box"/>
    <property type="match status" value="1"/>
</dbReference>
<evidence type="ECO:0000256" key="1">
    <source>
        <dbReference type="ARBA" id="ARBA00004370"/>
    </source>
</evidence>
<evidence type="ECO:0000259" key="12">
    <source>
        <dbReference type="PROSITE" id="PS50113"/>
    </source>
</evidence>
<dbReference type="SUPFAM" id="SSF52172">
    <property type="entry name" value="CheY-like"/>
    <property type="match status" value="1"/>
</dbReference>
<keyword evidence="2" id="KW-0812">Transmembrane</keyword>
<dbReference type="SMART" id="SM00091">
    <property type="entry name" value="PAS"/>
    <property type="match status" value="2"/>
</dbReference>
<dbReference type="SUPFAM" id="SSF55785">
    <property type="entry name" value="PYP-like sensor domain (PAS domain)"/>
    <property type="match status" value="2"/>
</dbReference>